<proteinExistence type="predicted"/>
<sequence length="327" mass="36563">MDSGEIKVYDKQYLDEQSVQKYLAFPVLKLAQAMIAIIAQYKDPKGTLEIYQPPSQKSQYKLQPVMKIETFVQSFTTFTSTLIQGEANDFIMIATAVHDRPYVPKIWLLNESANGIKQEVEIENRSIVEAGKEKKTFAPKSQPKEEKKKTAEESKKKGGEDSKLKKPSGKEEIKGKTSGKDKKEEVKDIPKSKPADIPPNSCPELFIGYESGAIGAFKIKFDYNGKLSCLQVISTQKVIQDPNIHHVLSLETIYLKPDVADFKLAVGYYSQIIQTLDFTQASDGDTYQLFFQNQTEATYSEKPGIGTLDSLVIDNKALLMATLLVGI</sequence>
<gene>
    <name evidence="2" type="primary">Contig1394.g1528</name>
    <name evidence="2" type="ORF">STYLEM_723</name>
</gene>
<feature type="compositionally biased region" description="Basic and acidic residues" evidence="1">
    <location>
        <begin position="133"/>
        <end position="194"/>
    </location>
</feature>
<dbReference type="EMBL" id="CCKQ01000682">
    <property type="protein sequence ID" value="CDW71774.1"/>
    <property type="molecule type" value="Genomic_DNA"/>
</dbReference>
<dbReference type="AlphaFoldDB" id="A0A077ZQP8"/>
<accession>A0A077ZQP8</accession>
<protein>
    <submittedName>
        <fullName evidence="2">Uncharacterized protein</fullName>
    </submittedName>
</protein>
<reference evidence="2 3" key="1">
    <citation type="submission" date="2014-06" db="EMBL/GenBank/DDBJ databases">
        <authorList>
            <person name="Swart Estienne"/>
        </authorList>
    </citation>
    <scope>NUCLEOTIDE SEQUENCE [LARGE SCALE GENOMIC DNA]</scope>
    <source>
        <strain evidence="2 3">130c</strain>
    </source>
</reference>
<organism evidence="2 3">
    <name type="scientific">Stylonychia lemnae</name>
    <name type="common">Ciliate</name>
    <dbReference type="NCBI Taxonomy" id="5949"/>
    <lineage>
        <taxon>Eukaryota</taxon>
        <taxon>Sar</taxon>
        <taxon>Alveolata</taxon>
        <taxon>Ciliophora</taxon>
        <taxon>Intramacronucleata</taxon>
        <taxon>Spirotrichea</taxon>
        <taxon>Stichotrichia</taxon>
        <taxon>Sporadotrichida</taxon>
        <taxon>Oxytrichidae</taxon>
        <taxon>Stylonychinae</taxon>
        <taxon>Stylonychia</taxon>
    </lineage>
</organism>
<dbReference type="Proteomes" id="UP000039865">
    <property type="component" value="Unassembled WGS sequence"/>
</dbReference>
<name>A0A077ZQP8_STYLE</name>
<evidence type="ECO:0000313" key="2">
    <source>
        <dbReference type="EMBL" id="CDW71774.1"/>
    </source>
</evidence>
<dbReference type="InParanoid" id="A0A077ZQP8"/>
<evidence type="ECO:0000256" key="1">
    <source>
        <dbReference type="SAM" id="MobiDB-lite"/>
    </source>
</evidence>
<feature type="region of interest" description="Disordered" evidence="1">
    <location>
        <begin position="133"/>
        <end position="197"/>
    </location>
</feature>
<keyword evidence="3" id="KW-1185">Reference proteome</keyword>
<evidence type="ECO:0000313" key="3">
    <source>
        <dbReference type="Proteomes" id="UP000039865"/>
    </source>
</evidence>